<dbReference type="GO" id="GO:0008295">
    <property type="term" value="P:spermidine biosynthetic process"/>
    <property type="evidence" value="ECO:0007669"/>
    <property type="project" value="UniProtKB-UniRule"/>
</dbReference>
<feature type="active site" description="Proton acceptor" evidence="4 5">
    <location>
        <position position="152"/>
    </location>
</feature>
<evidence type="ECO:0000256" key="1">
    <source>
        <dbReference type="ARBA" id="ARBA00007867"/>
    </source>
</evidence>
<dbReference type="AlphaFoldDB" id="A0A9D1FIH0"/>
<dbReference type="NCBIfam" id="TIGR00417">
    <property type="entry name" value="speE"/>
    <property type="match status" value="1"/>
</dbReference>
<evidence type="ECO:0000259" key="8">
    <source>
        <dbReference type="PROSITE" id="PS51006"/>
    </source>
</evidence>
<comment type="catalytic activity">
    <reaction evidence="4 7">
        <text>S-adenosyl 3-(methylsulfanyl)propylamine + putrescine = S-methyl-5'-thioadenosine + spermidine + H(+)</text>
        <dbReference type="Rhea" id="RHEA:12721"/>
        <dbReference type="ChEBI" id="CHEBI:15378"/>
        <dbReference type="ChEBI" id="CHEBI:17509"/>
        <dbReference type="ChEBI" id="CHEBI:57443"/>
        <dbReference type="ChEBI" id="CHEBI:57834"/>
        <dbReference type="ChEBI" id="CHEBI:326268"/>
        <dbReference type="EC" id="2.5.1.16"/>
    </reaction>
</comment>
<comment type="function">
    <text evidence="4">Catalyzes the irreversible transfer of a propylamine group from the amino donor S-adenosylmethioninamine (decarboxy-AdoMet) to putrescine (1,4-diaminobutane) to yield spermidine.</text>
</comment>
<evidence type="ECO:0000256" key="2">
    <source>
        <dbReference type="ARBA" id="ARBA00022679"/>
    </source>
</evidence>
<dbReference type="InterPro" id="IPR030374">
    <property type="entry name" value="PABS"/>
</dbReference>
<evidence type="ECO:0000256" key="5">
    <source>
        <dbReference type="PROSITE-ProRule" id="PRU00354"/>
    </source>
</evidence>
<accession>A0A9D1FIH0</accession>
<feature type="binding site" evidence="4">
    <location>
        <position position="59"/>
    </location>
    <ligand>
        <name>spermidine</name>
        <dbReference type="ChEBI" id="CHEBI:57834"/>
    </ligand>
</feature>
<feature type="domain" description="PABS" evidence="8">
    <location>
        <begin position="1"/>
        <end position="232"/>
    </location>
</feature>
<dbReference type="Pfam" id="PF17284">
    <property type="entry name" value="Spermine_synt_N"/>
    <property type="match status" value="1"/>
</dbReference>
<reference evidence="9" key="1">
    <citation type="submission" date="2020-10" db="EMBL/GenBank/DDBJ databases">
        <authorList>
            <person name="Gilroy R."/>
        </authorList>
    </citation>
    <scope>NUCLEOTIDE SEQUENCE</scope>
    <source>
        <strain evidence="9">CHK152-2871</strain>
    </source>
</reference>
<evidence type="ECO:0000256" key="6">
    <source>
        <dbReference type="RuleBase" id="RU003836"/>
    </source>
</evidence>
<dbReference type="PANTHER" id="PTHR11558">
    <property type="entry name" value="SPERMIDINE/SPERMINE SYNTHASE"/>
    <property type="match status" value="1"/>
</dbReference>
<dbReference type="HAMAP" id="MF_00198">
    <property type="entry name" value="Spermidine_synth"/>
    <property type="match status" value="1"/>
</dbReference>
<feature type="binding site" evidence="4">
    <location>
        <begin position="152"/>
        <end position="155"/>
    </location>
    <ligand>
        <name>spermidine</name>
        <dbReference type="ChEBI" id="CHEBI:57834"/>
    </ligand>
</feature>
<feature type="binding site" evidence="4">
    <location>
        <position position="28"/>
    </location>
    <ligand>
        <name>S-methyl-5'-thioadenosine</name>
        <dbReference type="ChEBI" id="CHEBI:17509"/>
    </ligand>
</feature>
<evidence type="ECO:0000256" key="4">
    <source>
        <dbReference type="HAMAP-Rule" id="MF_00198"/>
    </source>
</evidence>
<dbReference type="InterPro" id="IPR001045">
    <property type="entry name" value="Spermi_synthase"/>
</dbReference>
<dbReference type="InterPro" id="IPR030373">
    <property type="entry name" value="PABS_CS"/>
</dbReference>
<sequence length="280" mass="31663">MYHEINQLHYGIAIERVETLFKDKSPYQEVEIFKSKGLGNVLTLDGLMMTTERDEFFYHEMISHIPLIAHKNPENILVIGGGDGGTVREVLKHKSVKSVDMCEIDGMVIEASKRFLPTIASKLDDPKVTVYVEDAIEFIKNKKNCYDVVLIDSTDPMGPGEGLFTEEFYTNVKNSLKSGGIVVPQSESPFANVVEMGKMYKLLRKVFKNVAPYCGPIPTYPGGYWSWAFCSDEVDVPHCHKKVDKERADEISKLCKLYNTRMQTAVFDVPNFVKEIAFGE</sequence>
<dbReference type="PROSITE" id="PS51006">
    <property type="entry name" value="PABS_2"/>
    <property type="match status" value="1"/>
</dbReference>
<dbReference type="EC" id="2.5.1.16" evidence="4"/>
<dbReference type="GO" id="GO:0004766">
    <property type="term" value="F:spermidine synthase activity"/>
    <property type="evidence" value="ECO:0007669"/>
    <property type="project" value="UniProtKB-UniRule"/>
</dbReference>
<organism evidence="9 10">
    <name type="scientific">Candidatus Galligastranaerophilus intestinavium</name>
    <dbReference type="NCBI Taxonomy" id="2840836"/>
    <lineage>
        <taxon>Bacteria</taxon>
        <taxon>Candidatus Galligastranaerophilus</taxon>
    </lineage>
</organism>
<dbReference type="EMBL" id="DVJQ01000032">
    <property type="protein sequence ID" value="HIS74114.1"/>
    <property type="molecule type" value="Genomic_DNA"/>
</dbReference>
<comment type="similarity">
    <text evidence="1 4 6">Belongs to the spermidine/spermine synthase family.</text>
</comment>
<keyword evidence="3 4" id="KW-0620">Polyamine biosynthesis</keyword>
<dbReference type="SUPFAM" id="SSF53335">
    <property type="entry name" value="S-adenosyl-L-methionine-dependent methyltransferases"/>
    <property type="match status" value="1"/>
</dbReference>
<keyword evidence="2 4" id="KW-0808">Transferase</keyword>
<comment type="pathway">
    <text evidence="4">Amine and polyamine biosynthesis; spermidine biosynthesis; spermidine from putrescine: step 1/1.</text>
</comment>
<evidence type="ECO:0000256" key="3">
    <source>
        <dbReference type="ARBA" id="ARBA00023115"/>
    </source>
</evidence>
<feature type="binding site" evidence="4">
    <location>
        <position position="159"/>
    </location>
    <ligand>
        <name>S-methyl-5'-thioadenosine</name>
        <dbReference type="ChEBI" id="CHEBI:17509"/>
    </ligand>
</feature>
<comment type="subunit">
    <text evidence="4">Homodimer or homotetramer.</text>
</comment>
<protein>
    <recommendedName>
        <fullName evidence="4">Polyamine aminopropyltransferase</fullName>
    </recommendedName>
    <alternativeName>
        <fullName evidence="4">Putrescine aminopropyltransferase</fullName>
        <shortName evidence="4">PAPT</shortName>
    </alternativeName>
    <alternativeName>
        <fullName evidence="4">Spermidine synthase</fullName>
        <shortName evidence="4">SPDS</shortName>
        <shortName evidence="4">SPDSY</shortName>
        <ecNumber evidence="4">2.5.1.16</ecNumber>
    </alternativeName>
</protein>
<reference evidence="9" key="2">
    <citation type="journal article" date="2021" name="PeerJ">
        <title>Extensive microbial diversity within the chicken gut microbiome revealed by metagenomics and culture.</title>
        <authorList>
            <person name="Gilroy R."/>
            <person name="Ravi A."/>
            <person name="Getino M."/>
            <person name="Pursley I."/>
            <person name="Horton D.L."/>
            <person name="Alikhan N.F."/>
            <person name="Baker D."/>
            <person name="Gharbi K."/>
            <person name="Hall N."/>
            <person name="Watson M."/>
            <person name="Adriaenssens E.M."/>
            <person name="Foster-Nyarko E."/>
            <person name="Jarju S."/>
            <person name="Secka A."/>
            <person name="Antonio M."/>
            <person name="Oren A."/>
            <person name="Chaudhuri R.R."/>
            <person name="La Ragione R."/>
            <person name="Hildebrand F."/>
            <person name="Pallen M.J."/>
        </authorList>
    </citation>
    <scope>NUCLEOTIDE SEQUENCE</scope>
    <source>
        <strain evidence="9">CHK152-2871</strain>
    </source>
</reference>
<gene>
    <name evidence="4 9" type="primary">speE</name>
    <name evidence="9" type="ORF">IAA86_03730</name>
</gene>
<proteinExistence type="inferred from homology"/>
<evidence type="ECO:0000313" key="9">
    <source>
        <dbReference type="EMBL" id="HIS74114.1"/>
    </source>
</evidence>
<dbReference type="InterPro" id="IPR029063">
    <property type="entry name" value="SAM-dependent_MTases_sf"/>
</dbReference>
<dbReference type="InterPro" id="IPR035246">
    <property type="entry name" value="Spermidine_synt_N"/>
</dbReference>
<keyword evidence="4 7" id="KW-0745">Spermidine biosynthesis</keyword>
<evidence type="ECO:0000313" key="10">
    <source>
        <dbReference type="Proteomes" id="UP000886865"/>
    </source>
</evidence>
<dbReference type="InterPro" id="IPR037163">
    <property type="entry name" value="Spermidine_synt_N_sf"/>
</dbReference>
<dbReference type="Gene3D" id="2.30.140.10">
    <property type="entry name" value="Spermidine synthase, tetramerisation domain"/>
    <property type="match status" value="1"/>
</dbReference>
<name>A0A9D1FIH0_9BACT</name>
<dbReference type="Gene3D" id="3.40.50.150">
    <property type="entry name" value="Vaccinia Virus protein VP39"/>
    <property type="match status" value="1"/>
</dbReference>
<dbReference type="Proteomes" id="UP000886865">
    <property type="component" value="Unassembled WGS sequence"/>
</dbReference>
<dbReference type="CDD" id="cd02440">
    <property type="entry name" value="AdoMet_MTases"/>
    <property type="match status" value="1"/>
</dbReference>
<evidence type="ECO:0000256" key="7">
    <source>
        <dbReference type="RuleBase" id="RU003837"/>
    </source>
</evidence>
<dbReference type="Pfam" id="PF01564">
    <property type="entry name" value="Spermine_synth"/>
    <property type="match status" value="1"/>
</dbReference>
<feature type="binding site" evidence="4">
    <location>
        <position position="103"/>
    </location>
    <ligand>
        <name>S-methyl-5'-thioadenosine</name>
        <dbReference type="ChEBI" id="CHEBI:17509"/>
    </ligand>
</feature>
<dbReference type="PROSITE" id="PS01330">
    <property type="entry name" value="PABS_1"/>
    <property type="match status" value="1"/>
</dbReference>
<comment type="caution">
    <text evidence="9">The sequence shown here is derived from an EMBL/GenBank/DDBJ whole genome shotgun (WGS) entry which is preliminary data.</text>
</comment>
<feature type="binding site" evidence="4">
    <location>
        <position position="83"/>
    </location>
    <ligand>
        <name>spermidine</name>
        <dbReference type="ChEBI" id="CHEBI:57834"/>
    </ligand>
</feature>
<feature type="binding site" evidence="4">
    <location>
        <begin position="134"/>
        <end position="135"/>
    </location>
    <ligand>
        <name>S-methyl-5'-thioadenosine</name>
        <dbReference type="ChEBI" id="CHEBI:17509"/>
    </ligand>
</feature>
<dbReference type="NCBIfam" id="NF002010">
    <property type="entry name" value="PRK00811.1"/>
    <property type="match status" value="1"/>
</dbReference>
<dbReference type="PANTHER" id="PTHR11558:SF11">
    <property type="entry name" value="SPERMIDINE SYNTHASE"/>
    <property type="match status" value="1"/>
</dbReference>